<protein>
    <submittedName>
        <fullName evidence="1">Uncharacterized protein</fullName>
    </submittedName>
</protein>
<accession>A0ACB8DNQ9</accession>
<organism evidence="1 2">
    <name type="scientific">Dermacentor silvarum</name>
    <name type="common">Tick</name>
    <dbReference type="NCBI Taxonomy" id="543639"/>
    <lineage>
        <taxon>Eukaryota</taxon>
        <taxon>Metazoa</taxon>
        <taxon>Ecdysozoa</taxon>
        <taxon>Arthropoda</taxon>
        <taxon>Chelicerata</taxon>
        <taxon>Arachnida</taxon>
        <taxon>Acari</taxon>
        <taxon>Parasitiformes</taxon>
        <taxon>Ixodida</taxon>
        <taxon>Ixodoidea</taxon>
        <taxon>Ixodidae</taxon>
        <taxon>Rhipicephalinae</taxon>
        <taxon>Dermacentor</taxon>
    </lineage>
</organism>
<sequence>MRTYKLREDIGLFLVNFKRAYKKQGFSRESWPQRLLTLLPGEAMGVSARLTREDAEDYKKVKSSLLRKYRLSAEAFQRKFREMEKC</sequence>
<reference evidence="1" key="1">
    <citation type="submission" date="2020-05" db="EMBL/GenBank/DDBJ databases">
        <title>Large-scale comparative analyses of tick genomes elucidate their genetic diversity and vector capacities.</title>
        <authorList>
            <person name="Jia N."/>
            <person name="Wang J."/>
            <person name="Shi W."/>
            <person name="Du L."/>
            <person name="Sun Y."/>
            <person name="Zhan W."/>
            <person name="Jiang J."/>
            <person name="Wang Q."/>
            <person name="Zhang B."/>
            <person name="Ji P."/>
            <person name="Sakyi L.B."/>
            <person name="Cui X."/>
            <person name="Yuan T."/>
            <person name="Jiang B."/>
            <person name="Yang W."/>
            <person name="Lam T.T.-Y."/>
            <person name="Chang Q."/>
            <person name="Ding S."/>
            <person name="Wang X."/>
            <person name="Zhu J."/>
            <person name="Ruan X."/>
            <person name="Zhao L."/>
            <person name="Wei J."/>
            <person name="Que T."/>
            <person name="Du C."/>
            <person name="Cheng J."/>
            <person name="Dai P."/>
            <person name="Han X."/>
            <person name="Huang E."/>
            <person name="Gao Y."/>
            <person name="Liu J."/>
            <person name="Shao H."/>
            <person name="Ye R."/>
            <person name="Li L."/>
            <person name="Wei W."/>
            <person name="Wang X."/>
            <person name="Wang C."/>
            <person name="Yang T."/>
            <person name="Huo Q."/>
            <person name="Li W."/>
            <person name="Guo W."/>
            <person name="Chen H."/>
            <person name="Zhou L."/>
            <person name="Ni X."/>
            <person name="Tian J."/>
            <person name="Zhou Y."/>
            <person name="Sheng Y."/>
            <person name="Liu T."/>
            <person name="Pan Y."/>
            <person name="Xia L."/>
            <person name="Li J."/>
            <person name="Zhao F."/>
            <person name="Cao W."/>
        </authorList>
    </citation>
    <scope>NUCLEOTIDE SEQUENCE</scope>
    <source>
        <strain evidence="1">Dsil-2018</strain>
    </source>
</reference>
<name>A0ACB8DNQ9_DERSI</name>
<dbReference type="Proteomes" id="UP000821865">
    <property type="component" value="Chromosome 10"/>
</dbReference>
<proteinExistence type="predicted"/>
<keyword evidence="2" id="KW-1185">Reference proteome</keyword>
<evidence type="ECO:0000313" key="2">
    <source>
        <dbReference type="Proteomes" id="UP000821865"/>
    </source>
</evidence>
<gene>
    <name evidence="1" type="ORF">HPB49_011824</name>
</gene>
<dbReference type="EMBL" id="CM023479">
    <property type="protein sequence ID" value="KAH7974189.1"/>
    <property type="molecule type" value="Genomic_DNA"/>
</dbReference>
<evidence type="ECO:0000313" key="1">
    <source>
        <dbReference type="EMBL" id="KAH7974189.1"/>
    </source>
</evidence>
<comment type="caution">
    <text evidence="1">The sequence shown here is derived from an EMBL/GenBank/DDBJ whole genome shotgun (WGS) entry which is preliminary data.</text>
</comment>